<evidence type="ECO:0000256" key="1">
    <source>
        <dbReference type="SAM" id="MobiDB-lite"/>
    </source>
</evidence>
<protein>
    <submittedName>
        <fullName evidence="2">Uncharacterized protein</fullName>
    </submittedName>
</protein>
<reference evidence="2" key="1">
    <citation type="submission" date="2020-10" db="EMBL/GenBank/DDBJ databases">
        <authorList>
            <person name="Han B."/>
            <person name="Lu T."/>
            <person name="Zhao Q."/>
            <person name="Huang X."/>
            <person name="Zhao Y."/>
        </authorList>
    </citation>
    <scope>NUCLEOTIDE SEQUENCE</scope>
</reference>
<evidence type="ECO:0000313" key="3">
    <source>
        <dbReference type="Proteomes" id="UP000604825"/>
    </source>
</evidence>
<gene>
    <name evidence="2" type="ORF">NCGR_LOCUS10194</name>
</gene>
<dbReference type="EMBL" id="CAJGYO010000002">
    <property type="protein sequence ID" value="CAD6214909.1"/>
    <property type="molecule type" value="Genomic_DNA"/>
</dbReference>
<accession>A0A811N531</accession>
<dbReference type="Proteomes" id="UP000604825">
    <property type="component" value="Unassembled WGS sequence"/>
</dbReference>
<dbReference type="AlphaFoldDB" id="A0A811N531"/>
<name>A0A811N531_9POAL</name>
<proteinExistence type="predicted"/>
<feature type="region of interest" description="Disordered" evidence="1">
    <location>
        <begin position="1"/>
        <end position="42"/>
    </location>
</feature>
<evidence type="ECO:0000313" key="2">
    <source>
        <dbReference type="EMBL" id="CAD6214909.1"/>
    </source>
</evidence>
<sequence length="205" mass="21833">MEAAAATALPVTAAAAVPRSEPGLRSRSQRRRPSPLPGGSHRVLPGPVVSLCLVRAGIHGSLRLVRDGPAVQETKAAAVARVAAGGLTAWPCGSSRCCHGVLQPLVVLPLLMERQRQGSLAGNQVFSILSFDLQVAADKGMFTFLVNIQSLVYLIYGNTALRSLCFDFRSTMVHGNYYERFCQTPVSTLAVKHNLLVTGGFHTVA</sequence>
<feature type="compositionally biased region" description="Low complexity" evidence="1">
    <location>
        <begin position="1"/>
        <end position="26"/>
    </location>
</feature>
<keyword evidence="3" id="KW-1185">Reference proteome</keyword>
<comment type="caution">
    <text evidence="2">The sequence shown here is derived from an EMBL/GenBank/DDBJ whole genome shotgun (WGS) entry which is preliminary data.</text>
</comment>
<organism evidence="2 3">
    <name type="scientific">Miscanthus lutarioriparius</name>
    <dbReference type="NCBI Taxonomy" id="422564"/>
    <lineage>
        <taxon>Eukaryota</taxon>
        <taxon>Viridiplantae</taxon>
        <taxon>Streptophyta</taxon>
        <taxon>Embryophyta</taxon>
        <taxon>Tracheophyta</taxon>
        <taxon>Spermatophyta</taxon>
        <taxon>Magnoliopsida</taxon>
        <taxon>Liliopsida</taxon>
        <taxon>Poales</taxon>
        <taxon>Poaceae</taxon>
        <taxon>PACMAD clade</taxon>
        <taxon>Panicoideae</taxon>
        <taxon>Andropogonodae</taxon>
        <taxon>Andropogoneae</taxon>
        <taxon>Saccharinae</taxon>
        <taxon>Miscanthus</taxon>
    </lineage>
</organism>